<name>D5USA8_TSUPD</name>
<accession>D5USA8</accession>
<gene>
    <name evidence="2" type="ordered locus">Tpau_0534</name>
</gene>
<dbReference type="EMBL" id="CP001966">
    <property type="protein sequence ID" value="ADG77175.1"/>
    <property type="molecule type" value="Genomic_DNA"/>
</dbReference>
<keyword evidence="1" id="KW-0812">Transmembrane</keyword>
<keyword evidence="1" id="KW-0472">Membrane</keyword>
<protein>
    <recommendedName>
        <fullName evidence="4">DUF4878 domain-containing protein</fullName>
    </recommendedName>
</protein>
<dbReference type="eggNOG" id="ENOG5033VMK">
    <property type="taxonomic scope" value="Bacteria"/>
</dbReference>
<dbReference type="RefSeq" id="WP_013125217.1">
    <property type="nucleotide sequence ID" value="NC_014158.1"/>
</dbReference>
<evidence type="ECO:0008006" key="4">
    <source>
        <dbReference type="Google" id="ProtNLM"/>
    </source>
</evidence>
<evidence type="ECO:0000313" key="3">
    <source>
        <dbReference type="Proteomes" id="UP000001213"/>
    </source>
</evidence>
<dbReference type="AlphaFoldDB" id="D5USA8"/>
<evidence type="ECO:0000256" key="1">
    <source>
        <dbReference type="SAM" id="Phobius"/>
    </source>
</evidence>
<reference evidence="3" key="1">
    <citation type="submission" date="2010-03" db="EMBL/GenBank/DDBJ databases">
        <title>The complete chromosome of Tsukamurella paurometabola DSM 20162.</title>
        <authorList>
            <consortium name="US DOE Joint Genome Institute (JGI-PGF)"/>
            <person name="Lucas S."/>
            <person name="Copeland A."/>
            <person name="Lapidus A."/>
            <person name="Glavina del Rio T."/>
            <person name="Dalin E."/>
            <person name="Tice H."/>
            <person name="Bruce D."/>
            <person name="Goodwin L."/>
            <person name="Pitluck S."/>
            <person name="Kyrpides N."/>
            <person name="Mavromatis K."/>
            <person name="Ivanova N."/>
            <person name="Mikhailova N."/>
            <person name="Munk A.C."/>
            <person name="Brettin T."/>
            <person name="Detter J.C."/>
            <person name="Tapia R."/>
            <person name="Han C."/>
            <person name="Larimer F."/>
            <person name="Land M."/>
            <person name="Hauser L."/>
            <person name="Markowitz V."/>
            <person name="Cheng J.-F."/>
            <person name="Hugenholtz P."/>
            <person name="Woyke T."/>
            <person name="Wu D."/>
            <person name="Jando M."/>
            <person name="Brambilla E."/>
            <person name="Klenk H.-P."/>
            <person name="Eisen J.A."/>
        </authorList>
    </citation>
    <scope>NUCLEOTIDE SEQUENCE [LARGE SCALE GENOMIC DNA]</scope>
    <source>
        <strain evidence="3">ATCC 8368 / DSM 20162 / CCUG 35730 / CIP 100753 / JCM 10117 / KCTC 9821 / NBRC 16120 / NCIMB 702349 / NCTC 13040</strain>
    </source>
</reference>
<reference evidence="2 3" key="2">
    <citation type="journal article" date="2011" name="Stand. Genomic Sci.">
        <title>Complete genome sequence of Tsukamurella paurometabola type strain (no. 33).</title>
        <authorList>
            <person name="Munk A.C."/>
            <person name="Lapidus A."/>
            <person name="Lucas S."/>
            <person name="Nolan M."/>
            <person name="Tice H."/>
            <person name="Cheng J.F."/>
            <person name="Del Rio T.G."/>
            <person name="Goodwin L."/>
            <person name="Pitluck S."/>
            <person name="Liolios K."/>
            <person name="Huntemann M."/>
            <person name="Ivanova N."/>
            <person name="Mavromatis K."/>
            <person name="Mikhailova N."/>
            <person name="Pati A."/>
            <person name="Chen A."/>
            <person name="Palaniappan K."/>
            <person name="Tapia R."/>
            <person name="Han C."/>
            <person name="Land M."/>
            <person name="Hauser L."/>
            <person name="Chang Y.J."/>
            <person name="Jeffries C.D."/>
            <person name="Brettin T."/>
            <person name="Yasawong M."/>
            <person name="Brambilla E.M."/>
            <person name="Rohde M."/>
            <person name="Sikorski J."/>
            <person name="Goker M."/>
            <person name="Detter J.C."/>
            <person name="Woyke T."/>
            <person name="Bristow J."/>
            <person name="Eisen J.A."/>
            <person name="Markowitz V."/>
            <person name="Hugenholtz P."/>
            <person name="Kyrpides N.C."/>
            <person name="Klenk H.P."/>
        </authorList>
    </citation>
    <scope>NUCLEOTIDE SEQUENCE [LARGE SCALE GENOMIC DNA]</scope>
    <source>
        <strain evidence="3">ATCC 8368 / DSM 20162 / CCUG 35730 / CIP 100753 / JCM 10117 / KCTC 9821 / NBRC 16120 / NCIMB 702349 / NCTC 13040</strain>
    </source>
</reference>
<feature type="transmembrane region" description="Helical" evidence="1">
    <location>
        <begin position="20"/>
        <end position="41"/>
    </location>
</feature>
<dbReference type="Gene3D" id="3.10.450.50">
    <property type="match status" value="1"/>
</dbReference>
<evidence type="ECO:0000313" key="2">
    <source>
        <dbReference type="EMBL" id="ADG77175.1"/>
    </source>
</evidence>
<proteinExistence type="predicted"/>
<keyword evidence="1" id="KW-1133">Transmembrane helix</keyword>
<dbReference type="HOGENOM" id="CLU_119944_0_0_11"/>
<dbReference type="KEGG" id="tpr:Tpau_0534"/>
<organism evidence="2 3">
    <name type="scientific">Tsukamurella paurometabola (strain ATCC 8368 / DSM 20162 / CCUG 35730 / CIP 100753 / JCM 10117 / KCTC 9821 / NBRC 16120 / NCIMB 702349 / NCTC 13040)</name>
    <name type="common">Corynebacterium paurometabolum</name>
    <dbReference type="NCBI Taxonomy" id="521096"/>
    <lineage>
        <taxon>Bacteria</taxon>
        <taxon>Bacillati</taxon>
        <taxon>Actinomycetota</taxon>
        <taxon>Actinomycetes</taxon>
        <taxon>Mycobacteriales</taxon>
        <taxon>Tsukamurellaceae</taxon>
        <taxon>Tsukamurella</taxon>
    </lineage>
</organism>
<keyword evidence="3" id="KW-1185">Reference proteome</keyword>
<dbReference type="Proteomes" id="UP000001213">
    <property type="component" value="Chromosome"/>
</dbReference>
<sequence>MTADKDTPDQGDARGTTATPFLIALVIAVIAIGGILTWNFIRPSEQRVPDSGQISQTVGQYYGALNHGRYADLVANTCAKDRSAPDFPQEAGFADARKAAVEREGDATLDENGIKNVQVNGDSATADLVIKYSKAPEKTEQAKFVREDGKWKKCS</sequence>
<dbReference type="STRING" id="521096.Tpau_0534"/>